<feature type="transmembrane region" description="Helical" evidence="2">
    <location>
        <begin position="182"/>
        <end position="204"/>
    </location>
</feature>
<keyword evidence="2" id="KW-0812">Transmembrane</keyword>
<comment type="caution">
    <text evidence="4">The sequence shown here is derived from an EMBL/GenBank/DDBJ whole genome shotgun (WGS) entry which is preliminary data.</text>
</comment>
<accession>A0A8K0PFQ4</accession>
<proteinExistence type="predicted"/>
<dbReference type="AlphaFoldDB" id="A0A8K0PFQ4"/>
<keyword evidence="2" id="KW-0472">Membrane</keyword>
<feature type="domain" description="HPP transmembrane region" evidence="3">
    <location>
        <begin position="52"/>
        <end position="212"/>
    </location>
</feature>
<dbReference type="InterPro" id="IPR007065">
    <property type="entry name" value="HPP"/>
</dbReference>
<dbReference type="EMBL" id="JAESVG020000010">
    <property type="protein sequence ID" value="KAG8623789.1"/>
    <property type="molecule type" value="Genomic_DNA"/>
</dbReference>
<gene>
    <name evidence="4" type="ORF">KVT40_008765</name>
</gene>
<organism evidence="4 5">
    <name type="scientific">Elsinoe batatas</name>
    <dbReference type="NCBI Taxonomy" id="2601811"/>
    <lineage>
        <taxon>Eukaryota</taxon>
        <taxon>Fungi</taxon>
        <taxon>Dikarya</taxon>
        <taxon>Ascomycota</taxon>
        <taxon>Pezizomycotina</taxon>
        <taxon>Dothideomycetes</taxon>
        <taxon>Dothideomycetidae</taxon>
        <taxon>Myriangiales</taxon>
        <taxon>Elsinoaceae</taxon>
        <taxon>Elsinoe</taxon>
    </lineage>
</organism>
<feature type="transmembrane region" description="Helical" evidence="2">
    <location>
        <begin position="142"/>
        <end position="162"/>
    </location>
</feature>
<dbReference type="InterPro" id="IPR058581">
    <property type="entry name" value="TM_HPP"/>
</dbReference>
<protein>
    <recommendedName>
        <fullName evidence="3">HPP transmembrane region domain-containing protein</fullName>
    </recommendedName>
</protein>
<keyword evidence="2" id="KW-1133">Transmembrane helix</keyword>
<feature type="region of interest" description="Disordered" evidence="1">
    <location>
        <begin position="222"/>
        <end position="269"/>
    </location>
</feature>
<sequence length="279" mass="29616">MSGKTVTDHILNFNIDAYLNPILPPSILPRLPVFLSYPLGYRKTQPPSLPATVHTLISVVTTFLGVLTVTAIVNFAPQLQHISTPVLIPSLGAGAVLNYVTPNLPAAQPRPTILGQTISATVGVAIAKGFERLSEPIDDLAWLAVPTAVAAAVLAMRLTNTVHPPGGATAALTVATSSTRNLSWWLVALVALSTSTMVGIGLVVNNIGRKWPEFWWSSEETGTRWKKEAPKGDERDSSDDEEKALGRGRDSGSTLGNLKSNESDGTLREGVCKCCGRSG</sequence>
<feature type="compositionally biased region" description="Polar residues" evidence="1">
    <location>
        <begin position="251"/>
        <end position="260"/>
    </location>
</feature>
<evidence type="ECO:0000313" key="4">
    <source>
        <dbReference type="EMBL" id="KAG8623789.1"/>
    </source>
</evidence>
<name>A0A8K0PFQ4_9PEZI</name>
<dbReference type="Pfam" id="PF04982">
    <property type="entry name" value="TM_HPP"/>
    <property type="match status" value="1"/>
</dbReference>
<evidence type="ECO:0000256" key="2">
    <source>
        <dbReference type="SAM" id="Phobius"/>
    </source>
</evidence>
<dbReference type="PANTHER" id="PTHR33741">
    <property type="entry name" value="TRANSMEMBRANE PROTEIN DDB_G0269096-RELATED"/>
    <property type="match status" value="1"/>
</dbReference>
<dbReference type="PANTHER" id="PTHR33741:SF5">
    <property type="entry name" value="TRANSMEMBRANE PROTEIN DDB_G0269096-RELATED"/>
    <property type="match status" value="1"/>
</dbReference>
<reference evidence="4" key="1">
    <citation type="submission" date="2021-07" db="EMBL/GenBank/DDBJ databases">
        <title>Elsinoe batatas strain:CRI-CJ2 Genome sequencing and assembly.</title>
        <authorList>
            <person name="Huang L."/>
        </authorList>
    </citation>
    <scope>NUCLEOTIDE SEQUENCE</scope>
    <source>
        <strain evidence="4">CRI-CJ2</strain>
    </source>
</reference>
<keyword evidence="5" id="KW-1185">Reference proteome</keyword>
<dbReference type="OrthoDB" id="2016548at2759"/>
<evidence type="ECO:0000259" key="3">
    <source>
        <dbReference type="Pfam" id="PF04982"/>
    </source>
</evidence>
<feature type="compositionally biased region" description="Basic and acidic residues" evidence="1">
    <location>
        <begin position="222"/>
        <end position="235"/>
    </location>
</feature>
<dbReference type="Proteomes" id="UP000809789">
    <property type="component" value="Unassembled WGS sequence"/>
</dbReference>
<evidence type="ECO:0000256" key="1">
    <source>
        <dbReference type="SAM" id="MobiDB-lite"/>
    </source>
</evidence>
<feature type="transmembrane region" description="Helical" evidence="2">
    <location>
        <begin position="51"/>
        <end position="75"/>
    </location>
</feature>
<evidence type="ECO:0000313" key="5">
    <source>
        <dbReference type="Proteomes" id="UP000809789"/>
    </source>
</evidence>